<dbReference type="InterPro" id="IPR021301">
    <property type="entry name" value="DUF2779"/>
</dbReference>
<name>A0ABX7SRP4_9CAUL</name>
<accession>A0ABX7SRP4</accession>
<dbReference type="Pfam" id="PF11074">
    <property type="entry name" value="DUF2779"/>
    <property type="match status" value="1"/>
</dbReference>
<proteinExistence type="predicted"/>
<feature type="domain" description="DUF2779" evidence="1">
    <location>
        <begin position="313"/>
        <end position="437"/>
    </location>
</feature>
<evidence type="ECO:0000259" key="1">
    <source>
        <dbReference type="Pfam" id="PF11074"/>
    </source>
</evidence>
<evidence type="ECO:0000313" key="3">
    <source>
        <dbReference type="Proteomes" id="UP000663942"/>
    </source>
</evidence>
<reference evidence="2 3" key="1">
    <citation type="submission" date="2020-09" db="EMBL/GenBank/DDBJ databases">
        <title>Brevundimonas sp. LVF1 isolated from an oligotrophic pond in Goettingen, Germany.</title>
        <authorList>
            <person name="Friedrich I."/>
            <person name="Klassen A."/>
            <person name="Neubauer H."/>
            <person name="Schneider D."/>
            <person name="Hertel R."/>
            <person name="Daniel R."/>
        </authorList>
    </citation>
    <scope>NUCLEOTIDE SEQUENCE [LARGE SCALE GENOMIC DNA]</scope>
    <source>
        <strain evidence="2 3">LVF1</strain>
    </source>
</reference>
<organism evidence="2 3">
    <name type="scientific">Brevundimonas pondensis</name>
    <dbReference type="NCBI Taxonomy" id="2774189"/>
    <lineage>
        <taxon>Bacteria</taxon>
        <taxon>Pseudomonadati</taxon>
        <taxon>Pseudomonadota</taxon>
        <taxon>Alphaproteobacteria</taxon>
        <taxon>Caulobacterales</taxon>
        <taxon>Caulobacteraceae</taxon>
        <taxon>Brevundimonas</taxon>
    </lineage>
</organism>
<gene>
    <name evidence="2" type="ORF">IFE19_04780</name>
</gene>
<dbReference type="EMBL" id="CP062006">
    <property type="protein sequence ID" value="QTC89465.1"/>
    <property type="molecule type" value="Genomic_DNA"/>
</dbReference>
<protein>
    <submittedName>
        <fullName evidence="2">DUF2779 domain-containing protein</fullName>
    </submittedName>
</protein>
<dbReference type="Proteomes" id="UP000663942">
    <property type="component" value="Chromosome"/>
</dbReference>
<keyword evidence="3" id="KW-1185">Reference proteome</keyword>
<sequence>MDAVSGGSVVTLVRGARRYGLSKSKIAAFEQCPRKLWLSKHRPEAALVDDGAEARFATGHEVGEIACGLWPTGVMVEAEPDLAAAVARTRTLIDQGWSEPIFEATFEHDGVLVRVDVLLPMRDGWAIAEVKSSAGVKDYHLGDLATQAWVVARSGTPVSSACIRHIDSSFRLQREGDYAGLFRDAECLDLLADLIADRDAIVARARAVLAGDEPDVRAGEHCARPFACEFSSYCARHDPPGPDWPISLLPRTGRAIAARWAEEGLFDLNDLKPGVLANAVHERVREATVTGEAYLDRQGAIEATKGWAWPRAYLDFETIGPAAPRWVGCRPFQQIPFQFSCHIEAEGGEIIHTGFLSIDGGDPRRACAEALVAQLGAERCGAIIAYNAAFERRCVRDLAEAFPDLAQALIEIEARIVDLLPVTREVYYHRDQRGSWSIKAVLPTIAPDLAYDDLEVKDGGAAQQAWFEAARAETSNTRRDQLKAGLETYCERDTEAMIVLLRRLTGAGRVDGPGVGARP</sequence>
<evidence type="ECO:0000313" key="2">
    <source>
        <dbReference type="EMBL" id="QTC89465.1"/>
    </source>
</evidence>